<dbReference type="PANTHER" id="PTHR10067">
    <property type="entry name" value="PHOSPHATIDYLSERINE DECARBOXYLASE"/>
    <property type="match status" value="1"/>
</dbReference>
<dbReference type="EC" id="4.1.1.65" evidence="13"/>
<organism evidence="14 15">
    <name type="scientific">Plectus sambesii</name>
    <dbReference type="NCBI Taxonomy" id="2011161"/>
    <lineage>
        <taxon>Eukaryota</taxon>
        <taxon>Metazoa</taxon>
        <taxon>Ecdysozoa</taxon>
        <taxon>Nematoda</taxon>
        <taxon>Chromadorea</taxon>
        <taxon>Plectida</taxon>
        <taxon>Plectina</taxon>
        <taxon>Plectoidea</taxon>
        <taxon>Plectidae</taxon>
        <taxon>Plectus</taxon>
    </lineage>
</organism>
<dbReference type="AlphaFoldDB" id="A0A914V5G0"/>
<evidence type="ECO:0000256" key="11">
    <source>
        <dbReference type="ARBA" id="ARBA00023317"/>
    </source>
</evidence>
<feature type="chain" id="PRO_5038184647" description="Phosphatidylserine decarboxylase alpha chain" evidence="13">
    <location>
        <begin position="310"/>
        <end position="342"/>
    </location>
</feature>
<comment type="pathway">
    <text evidence="13">Phospholipid metabolism; phosphatidylethanolamine biosynthesis; phosphatidylethanolamine from CDP-diacylglycerol: step 2/2.</text>
</comment>
<keyword evidence="13" id="KW-0496">Mitochondrion</keyword>
<dbReference type="InterPro" id="IPR033177">
    <property type="entry name" value="PSD-B"/>
</dbReference>
<feature type="topological domain" description="Mitochondrial intermembrane" evidence="13">
    <location>
        <begin position="47"/>
        <end position="342"/>
    </location>
</feature>
<comment type="cofactor">
    <cofactor evidence="13">
        <name>pyruvate</name>
        <dbReference type="ChEBI" id="CHEBI:15361"/>
    </cofactor>
    <text evidence="13">Binds 1 pyruvoyl group covalently per subunit.</text>
</comment>
<dbReference type="PANTHER" id="PTHR10067:SF6">
    <property type="entry name" value="PHOSPHATIDYLSERINE DECARBOXYLASE PROENZYME, MITOCHONDRIAL"/>
    <property type="match status" value="1"/>
</dbReference>
<keyword evidence="6 13" id="KW-0443">Lipid metabolism</keyword>
<comment type="subunit">
    <text evidence="13">Heterodimer of a large membrane-associated beta subunit and a small pyruvoyl-containing alpha subunit.</text>
</comment>
<evidence type="ECO:0000256" key="12">
    <source>
        <dbReference type="ARBA" id="ARBA00045136"/>
    </source>
</evidence>
<keyword evidence="10 13" id="KW-1208">Phospholipid metabolism</keyword>
<keyword evidence="4 13" id="KW-0210">Decarboxylase</keyword>
<evidence type="ECO:0000256" key="7">
    <source>
        <dbReference type="ARBA" id="ARBA00023136"/>
    </source>
</evidence>
<feature type="site" description="Cleavage (non-hydrolytic); by autocatalysis" evidence="13">
    <location>
        <begin position="309"/>
        <end position="310"/>
    </location>
</feature>
<evidence type="ECO:0000256" key="1">
    <source>
        <dbReference type="ARBA" id="ARBA00005189"/>
    </source>
</evidence>
<dbReference type="WBParaSite" id="PSAMB.scaffold147size72779.g2604.t1">
    <property type="protein sequence ID" value="PSAMB.scaffold147size72779.g2604.t1"/>
    <property type="gene ID" value="PSAMB.scaffold147size72779.g2604"/>
</dbReference>
<comment type="function">
    <text evidence="12">Catalyzes the formation of phosphatidylethanolamine (PtdEtn) from phosphatidylserine (PtdSer). Plays a central role in phospholipid metabolism and in the interorganelle trafficking of phosphatidylserine. May be involved in lipid droplet biogenesis at the endoplasmic reticulum membrane.</text>
</comment>
<keyword evidence="2 13" id="KW-0444">Lipid biosynthesis</keyword>
<reference evidence="15" key="1">
    <citation type="submission" date="2022-11" db="UniProtKB">
        <authorList>
            <consortium name="WormBaseParasite"/>
        </authorList>
    </citation>
    <scope>IDENTIFICATION</scope>
</reference>
<feature type="active site" description="Charge relay system; for autoendoproteolytic cleavage activity" evidence="13">
    <location>
        <position position="208"/>
    </location>
</feature>
<evidence type="ECO:0000256" key="5">
    <source>
        <dbReference type="ARBA" id="ARBA00022989"/>
    </source>
</evidence>
<comment type="catalytic activity">
    <reaction evidence="13">
        <text>a 1,2-diacyl-sn-glycero-3-phospho-L-serine + H(+) = a 1,2-diacyl-sn-glycero-3-phosphoethanolamine + CO2</text>
        <dbReference type="Rhea" id="RHEA:20828"/>
        <dbReference type="ChEBI" id="CHEBI:15378"/>
        <dbReference type="ChEBI" id="CHEBI:16526"/>
        <dbReference type="ChEBI" id="CHEBI:57262"/>
        <dbReference type="ChEBI" id="CHEBI:64612"/>
        <dbReference type="EC" id="4.1.1.65"/>
    </reaction>
</comment>
<keyword evidence="8 13" id="KW-0594">Phospholipid biosynthesis</keyword>
<evidence type="ECO:0000256" key="6">
    <source>
        <dbReference type="ARBA" id="ARBA00023098"/>
    </source>
</evidence>
<dbReference type="GO" id="GO:0006646">
    <property type="term" value="P:phosphatidylethanolamine biosynthetic process"/>
    <property type="evidence" value="ECO:0007669"/>
    <property type="project" value="UniProtKB-UniRule"/>
</dbReference>
<dbReference type="GO" id="GO:0005743">
    <property type="term" value="C:mitochondrial inner membrane"/>
    <property type="evidence" value="ECO:0007669"/>
    <property type="project" value="UniProtKB-SubCell"/>
</dbReference>
<evidence type="ECO:0000256" key="9">
    <source>
        <dbReference type="ARBA" id="ARBA00023239"/>
    </source>
</evidence>
<name>A0A914V5G0_9BILA</name>
<keyword evidence="13" id="KW-0865">Zymogen</keyword>
<dbReference type="InterPro" id="IPR033661">
    <property type="entry name" value="PSD_type1_euk"/>
</dbReference>
<dbReference type="HAMAP" id="MF_03208">
    <property type="entry name" value="PS_decarb_PSD_B_type1_euk"/>
    <property type="match status" value="1"/>
</dbReference>
<dbReference type="InterPro" id="IPR003817">
    <property type="entry name" value="PS_Dcarbxylase"/>
</dbReference>
<proteinExistence type="inferred from homology"/>
<comment type="subcellular location">
    <molecule>Phosphatidylserine decarboxylase alpha chain</molecule>
    <subcellularLocation>
        <location evidence="13">Mitochondrion inner membrane</location>
        <topology evidence="13">Peripheral membrane protein</topology>
        <orientation evidence="13">Intermembrane side</orientation>
    </subcellularLocation>
    <text evidence="13">Anchored to the mitochondrial inner membrane through its interaction with the integral membrane beta chain.</text>
</comment>
<feature type="active site" description="Charge relay system; for autoendoproteolytic cleavage activity" evidence="13">
    <location>
        <position position="310"/>
    </location>
</feature>
<feature type="topological domain" description="Mitochondrial matrix" evidence="13">
    <location>
        <begin position="1"/>
        <end position="27"/>
    </location>
</feature>
<dbReference type="GO" id="GO:0016540">
    <property type="term" value="P:protein autoprocessing"/>
    <property type="evidence" value="ECO:0007669"/>
    <property type="project" value="UniProtKB-UniRule"/>
</dbReference>
<feature type="chain" id="PRO_5038184646" description="Phosphatidylserine decarboxylase beta chain" evidence="13">
    <location>
        <begin position="1"/>
        <end position="309"/>
    </location>
</feature>
<evidence type="ECO:0000313" key="15">
    <source>
        <dbReference type="WBParaSite" id="PSAMB.scaffold147size72779.g2604.t1"/>
    </source>
</evidence>
<keyword evidence="11 13" id="KW-0670">Pyruvate</keyword>
<comment type="subcellular location">
    <molecule>Phosphatidylserine decarboxylase beta chain</molecule>
    <subcellularLocation>
        <location evidence="13">Mitochondrion inner membrane</location>
        <topology evidence="13">Single-pass membrane protein</topology>
        <orientation evidence="13">Intermembrane side</orientation>
    </subcellularLocation>
</comment>
<dbReference type="NCBIfam" id="TIGR00163">
    <property type="entry name" value="PS_decarb"/>
    <property type="match status" value="1"/>
</dbReference>
<dbReference type="Proteomes" id="UP000887566">
    <property type="component" value="Unplaced"/>
</dbReference>
<keyword evidence="5 13" id="KW-1133">Transmembrane helix</keyword>
<keyword evidence="14" id="KW-1185">Reference proteome</keyword>
<evidence type="ECO:0000256" key="10">
    <source>
        <dbReference type="ARBA" id="ARBA00023264"/>
    </source>
</evidence>
<evidence type="ECO:0000256" key="13">
    <source>
        <dbReference type="HAMAP-Rule" id="MF_03208"/>
    </source>
</evidence>
<feature type="active site" description="Schiff-base intermediate with substrate; via pyruvic acid; for decarboxylase activity" evidence="13">
    <location>
        <position position="310"/>
    </location>
</feature>
<evidence type="ECO:0000256" key="8">
    <source>
        <dbReference type="ARBA" id="ARBA00023209"/>
    </source>
</evidence>
<comment type="pathway">
    <text evidence="1">Lipid metabolism.</text>
</comment>
<keyword evidence="13" id="KW-0999">Mitochondrion inner membrane</keyword>
<comment type="similarity">
    <text evidence="13">Belongs to the phosphatidylserine decarboxylase family. PSD-B subfamily. Eukaryotic type I sub-subfamily.</text>
</comment>
<dbReference type="Pfam" id="PF02666">
    <property type="entry name" value="PS_Dcarbxylase"/>
    <property type="match status" value="1"/>
</dbReference>
<protein>
    <recommendedName>
        <fullName evidence="13">Phosphatidylserine decarboxylase proenzyme, mitochondrial</fullName>
        <ecNumber evidence="13">4.1.1.65</ecNumber>
    </recommendedName>
    <component>
        <recommendedName>
            <fullName evidence="13">Phosphatidylserine decarboxylase beta chain</fullName>
        </recommendedName>
    </component>
    <component>
        <recommendedName>
            <fullName evidence="13">Phosphatidylserine decarboxylase alpha chain</fullName>
        </recommendedName>
    </component>
</protein>
<keyword evidence="7 13" id="KW-0472">Membrane</keyword>
<feature type="active site" description="Charge relay system; for autoendoproteolytic cleavage activity" evidence="13">
    <location>
        <position position="151"/>
    </location>
</feature>
<keyword evidence="9 13" id="KW-0456">Lyase</keyword>
<evidence type="ECO:0000256" key="3">
    <source>
        <dbReference type="ARBA" id="ARBA00022692"/>
    </source>
</evidence>
<keyword evidence="3 13" id="KW-0812">Transmembrane</keyword>
<accession>A0A914V5G0</accession>
<evidence type="ECO:0000256" key="4">
    <source>
        <dbReference type="ARBA" id="ARBA00022793"/>
    </source>
</evidence>
<sequence length="342" mass="39117">MLRRWSTIMVGRQFASSQSNGQRTFAGLKWAPLPVGAGLAYICYQQYHHIRDRDKTREDMENPWPKWRIDLYTALPLNTVSRAFGWVADCEIPRWLRKPLFGLYSRKYNCNIDEAVEPDLSKYRSLMHFFGRSVKPHLRPISESCLVSPADGVVLQYGRVLEGRVRHVKGHDYDVYEFLGPFNTDNKKDTSLYAMVIYLGPGDYHGFHSPTNWTVHLRRYFPGLLISVQHAVLRGVPRLLCINERVVLNGEWKHGFFSYTAVAATNVGNISILADPELRTNLPPDKEMSEKALTEKFVPGEKIGDFRLGSTIVLVFEAPDNFNFTVKAGDHMRYGETIGMTV</sequence>
<evidence type="ECO:0000313" key="14">
    <source>
        <dbReference type="Proteomes" id="UP000887566"/>
    </source>
</evidence>
<dbReference type="GO" id="GO:0004609">
    <property type="term" value="F:phosphatidylserine decarboxylase activity"/>
    <property type="evidence" value="ECO:0007669"/>
    <property type="project" value="UniProtKB-UniRule"/>
</dbReference>
<evidence type="ECO:0000256" key="2">
    <source>
        <dbReference type="ARBA" id="ARBA00022516"/>
    </source>
</evidence>
<feature type="modified residue" description="Pyruvic acid (Ser); by autocatalysis" evidence="13">
    <location>
        <position position="310"/>
    </location>
</feature>
<comment type="PTM">
    <text evidence="13">Is synthesized initially as an inactive proenzyme. Formation of the active enzyme involves a self-maturation process in which the active site pyruvoyl group is generated from an internal serine residue via an autocatalytic post-translational modification. Two non-identical subunits are generated from the proenzyme in this reaction, and the pyruvate is formed at the N-terminus of the alpha chain, which is derived from the carboxyl end of the proenzyme. The autoendoproteolytic cleavage occurs by a canonical serine protease mechanism, in which the side chain hydroxyl group of the serine supplies its oxygen atom to form the C-terminus of the beta chain, while the remainder of the serine residue undergoes an oxidative deamination to produce ammonia and the pyruvoyl prosthetic group on the alpha chain. During this reaction, the Ser that is part of the protease active site of the proenzyme becomes the pyruvoyl prosthetic group, which constitutes an essential element of the active site of the mature decarboxylase.</text>
</comment>